<feature type="transmembrane region" description="Helical" evidence="7">
    <location>
        <begin position="100"/>
        <end position="122"/>
    </location>
</feature>
<evidence type="ECO:0000256" key="5">
    <source>
        <dbReference type="ARBA" id="ARBA00022989"/>
    </source>
</evidence>
<evidence type="ECO:0000256" key="1">
    <source>
        <dbReference type="ARBA" id="ARBA00004141"/>
    </source>
</evidence>
<evidence type="ECO:0000256" key="7">
    <source>
        <dbReference type="SAM" id="Phobius"/>
    </source>
</evidence>
<gene>
    <name evidence="10" type="ORF">ULMS_15940</name>
</gene>
<evidence type="ECO:0000313" key="10">
    <source>
        <dbReference type="EMBL" id="GEQ86086.1"/>
    </source>
</evidence>
<dbReference type="RefSeq" id="WP_151894016.1">
    <property type="nucleotide sequence ID" value="NZ_BKCF01000002.1"/>
</dbReference>
<dbReference type="PANTHER" id="PTHR43731">
    <property type="entry name" value="RHOMBOID PROTEASE"/>
    <property type="match status" value="1"/>
</dbReference>
<dbReference type="InterPro" id="IPR022764">
    <property type="entry name" value="Peptidase_S54_rhomboid_dom"/>
</dbReference>
<sequence>MTINELKYKYKTSGIVIQLIVVNVAVFLILQLCSLIFGVEKETLASWFVLPEDLGDLILQPWSLITYAFVHFGFMHLLFNMLWLYVFGPFILNLFQPKRFLTIYLLGALCGGLLYVFAYNVLPIFQGQYGYLLGASAGVRAIVFFIAGYSPNMQMRIFTFNIKLWHIAAVLFALDVLQLMSPGNRGGMIAHIGGAALGYFYGTQLAKGNDIGSWFEKWIDGVSNMFKPKKEKPFKKVHKTRKTTLKNSAVKNNKTERQLKVDAILDKIGKSGYESLSKDEKDFLFKAGNE</sequence>
<comment type="subcellular location">
    <subcellularLocation>
        <location evidence="1">Membrane</location>
        <topology evidence="1">Multi-pass membrane protein</topology>
    </subcellularLocation>
</comment>
<dbReference type="EMBL" id="BKCF01000002">
    <property type="protein sequence ID" value="GEQ86086.1"/>
    <property type="molecule type" value="Genomic_DNA"/>
</dbReference>
<dbReference type="GO" id="GO:0004252">
    <property type="term" value="F:serine-type endopeptidase activity"/>
    <property type="evidence" value="ECO:0007669"/>
    <property type="project" value="InterPro"/>
</dbReference>
<organism evidence="10 11">
    <name type="scientific">Patiriisocius marinistellae</name>
    <dbReference type="NCBI Taxonomy" id="2494560"/>
    <lineage>
        <taxon>Bacteria</taxon>
        <taxon>Pseudomonadati</taxon>
        <taxon>Bacteroidota</taxon>
        <taxon>Flavobacteriia</taxon>
        <taxon>Flavobacteriales</taxon>
        <taxon>Flavobacteriaceae</taxon>
        <taxon>Patiriisocius</taxon>
    </lineage>
</organism>
<keyword evidence="6 7" id="KW-0472">Membrane</keyword>
<evidence type="ECO:0000313" key="11">
    <source>
        <dbReference type="Proteomes" id="UP000326994"/>
    </source>
</evidence>
<feature type="domain" description="DUF6576" evidence="9">
    <location>
        <begin position="252"/>
        <end position="284"/>
    </location>
</feature>
<dbReference type="Proteomes" id="UP000326994">
    <property type="component" value="Unassembled WGS sequence"/>
</dbReference>
<keyword evidence="3 7" id="KW-0812">Transmembrane</keyword>
<dbReference type="GO" id="GO:0016020">
    <property type="term" value="C:membrane"/>
    <property type="evidence" value="ECO:0007669"/>
    <property type="project" value="UniProtKB-SubCell"/>
</dbReference>
<comment type="caution">
    <text evidence="10">The sequence shown here is derived from an EMBL/GenBank/DDBJ whole genome shotgun (WGS) entry which is preliminary data.</text>
</comment>
<comment type="similarity">
    <text evidence="2">Belongs to the peptidase S54 family.</text>
</comment>
<feature type="transmembrane region" description="Helical" evidence="7">
    <location>
        <begin position="64"/>
        <end position="88"/>
    </location>
</feature>
<evidence type="ECO:0000256" key="4">
    <source>
        <dbReference type="ARBA" id="ARBA00022801"/>
    </source>
</evidence>
<dbReference type="Pfam" id="PF01694">
    <property type="entry name" value="Rhomboid"/>
    <property type="match status" value="1"/>
</dbReference>
<evidence type="ECO:0000259" key="9">
    <source>
        <dbReference type="Pfam" id="PF20216"/>
    </source>
</evidence>
<dbReference type="PANTHER" id="PTHR43731:SF14">
    <property type="entry name" value="PRESENILIN-ASSOCIATED RHOMBOID-LIKE PROTEIN, MITOCHONDRIAL"/>
    <property type="match status" value="1"/>
</dbReference>
<dbReference type="InterPro" id="IPR050925">
    <property type="entry name" value="Rhomboid_protease_S54"/>
</dbReference>
<keyword evidence="4" id="KW-0378">Hydrolase</keyword>
<evidence type="ECO:0000259" key="8">
    <source>
        <dbReference type="Pfam" id="PF01694"/>
    </source>
</evidence>
<reference evidence="10 11" key="1">
    <citation type="submission" date="2019-08" db="EMBL/GenBank/DDBJ databases">
        <title>Ulvibacter marinistellae sp. nov., isolated from a starfish, Patiria pectinifera.</title>
        <authorList>
            <person name="Kawano K."/>
            <person name="Ushijima N."/>
            <person name="Kihara M."/>
            <person name="Itoh H."/>
        </authorList>
    </citation>
    <scope>NUCLEOTIDE SEQUENCE [LARGE SCALE GENOMIC DNA]</scope>
    <source>
        <strain evidence="10 11">KK4</strain>
    </source>
</reference>
<keyword evidence="5 7" id="KW-1133">Transmembrane helix</keyword>
<proteinExistence type="inferred from homology"/>
<accession>A0A5J4G0W0</accession>
<dbReference type="OrthoDB" id="680602at2"/>
<dbReference type="AlphaFoldDB" id="A0A5J4G0W0"/>
<dbReference type="Pfam" id="PF20216">
    <property type="entry name" value="DUF6576"/>
    <property type="match status" value="1"/>
</dbReference>
<evidence type="ECO:0000256" key="3">
    <source>
        <dbReference type="ARBA" id="ARBA00022692"/>
    </source>
</evidence>
<dbReference type="SUPFAM" id="SSF144091">
    <property type="entry name" value="Rhomboid-like"/>
    <property type="match status" value="1"/>
</dbReference>
<evidence type="ECO:0000256" key="2">
    <source>
        <dbReference type="ARBA" id="ARBA00009045"/>
    </source>
</evidence>
<feature type="transmembrane region" description="Helical" evidence="7">
    <location>
        <begin position="12"/>
        <end position="37"/>
    </location>
</feature>
<dbReference type="Gene3D" id="1.20.1540.10">
    <property type="entry name" value="Rhomboid-like"/>
    <property type="match status" value="1"/>
</dbReference>
<dbReference type="GO" id="GO:0006508">
    <property type="term" value="P:proteolysis"/>
    <property type="evidence" value="ECO:0007669"/>
    <property type="project" value="UniProtKB-KW"/>
</dbReference>
<dbReference type="InterPro" id="IPR046483">
    <property type="entry name" value="DUF6576"/>
</dbReference>
<name>A0A5J4G0W0_9FLAO</name>
<feature type="domain" description="Peptidase S54 rhomboid" evidence="8">
    <location>
        <begin position="60"/>
        <end position="205"/>
    </location>
</feature>
<keyword evidence="10" id="KW-0645">Protease</keyword>
<evidence type="ECO:0000256" key="6">
    <source>
        <dbReference type="ARBA" id="ARBA00023136"/>
    </source>
</evidence>
<feature type="transmembrane region" description="Helical" evidence="7">
    <location>
        <begin position="162"/>
        <end position="180"/>
    </location>
</feature>
<dbReference type="InterPro" id="IPR035952">
    <property type="entry name" value="Rhomboid-like_sf"/>
</dbReference>
<keyword evidence="11" id="KW-1185">Reference proteome</keyword>
<feature type="transmembrane region" description="Helical" evidence="7">
    <location>
        <begin position="128"/>
        <end position="150"/>
    </location>
</feature>
<protein>
    <submittedName>
        <fullName evidence="10">Rhomboid family intramembrane serine protease</fullName>
    </submittedName>
</protein>